<dbReference type="EMBL" id="QKTW01000019">
    <property type="protein sequence ID" value="PZF72086.1"/>
    <property type="molecule type" value="Genomic_DNA"/>
</dbReference>
<accession>A0A2W2BEU6</accession>
<sequence>MAKNFTSKIFFDGKSMLAVILPSLRKDGMHYEVNIQGYPRFYMTWSASDRYDLVSPEEYNLPYSLILAVSDAIEAHAKKH</sequence>
<keyword evidence="2" id="KW-1185">Reference proteome</keyword>
<organism evidence="1 2">
    <name type="scientific">Taibaiella soli</name>
    <dbReference type="NCBI Taxonomy" id="1649169"/>
    <lineage>
        <taxon>Bacteria</taxon>
        <taxon>Pseudomonadati</taxon>
        <taxon>Bacteroidota</taxon>
        <taxon>Chitinophagia</taxon>
        <taxon>Chitinophagales</taxon>
        <taxon>Chitinophagaceae</taxon>
        <taxon>Taibaiella</taxon>
    </lineage>
</organism>
<comment type="caution">
    <text evidence="1">The sequence shown here is derived from an EMBL/GenBank/DDBJ whole genome shotgun (WGS) entry which is preliminary data.</text>
</comment>
<name>A0A2W2BEU6_9BACT</name>
<dbReference type="Proteomes" id="UP000248745">
    <property type="component" value="Unassembled WGS sequence"/>
</dbReference>
<reference evidence="1 2" key="1">
    <citation type="submission" date="2018-06" db="EMBL/GenBank/DDBJ databases">
        <title>Mucibacter soli gen. nov., sp. nov., a new member of the family Chitinophagaceae producing mucin.</title>
        <authorList>
            <person name="Kim M.-K."/>
            <person name="Park S."/>
            <person name="Kim T.-S."/>
            <person name="Joung Y."/>
            <person name="Han J.-H."/>
            <person name="Kim S.B."/>
        </authorList>
    </citation>
    <scope>NUCLEOTIDE SEQUENCE [LARGE SCALE GENOMIC DNA]</scope>
    <source>
        <strain evidence="1 2">R1-15</strain>
    </source>
</reference>
<dbReference type="OrthoDB" id="679185at2"/>
<dbReference type="AlphaFoldDB" id="A0A2W2BEU6"/>
<gene>
    <name evidence="1" type="ORF">DN068_14200</name>
</gene>
<dbReference type="RefSeq" id="WP_110999601.1">
    <property type="nucleotide sequence ID" value="NZ_QKTW01000019.1"/>
</dbReference>
<protein>
    <submittedName>
        <fullName evidence="1">Uncharacterized protein</fullName>
    </submittedName>
</protein>
<evidence type="ECO:0000313" key="2">
    <source>
        <dbReference type="Proteomes" id="UP000248745"/>
    </source>
</evidence>
<proteinExistence type="predicted"/>
<evidence type="ECO:0000313" key="1">
    <source>
        <dbReference type="EMBL" id="PZF72086.1"/>
    </source>
</evidence>